<dbReference type="SUPFAM" id="SSF53597">
    <property type="entry name" value="Dihydrofolate reductase-like"/>
    <property type="match status" value="1"/>
</dbReference>
<name>A0ABU0H5P1_9HYPH</name>
<reference evidence="2 3" key="1">
    <citation type="submission" date="2023-07" db="EMBL/GenBank/DDBJ databases">
        <title>Genomic Encyclopedia of Type Strains, Phase IV (KMG-IV): sequencing the most valuable type-strain genomes for metagenomic binning, comparative biology and taxonomic classification.</title>
        <authorList>
            <person name="Goeker M."/>
        </authorList>
    </citation>
    <scope>NUCLEOTIDE SEQUENCE [LARGE SCALE GENOMIC DNA]</scope>
    <source>
        <strain evidence="2 3">B6-8</strain>
    </source>
</reference>
<keyword evidence="3" id="KW-1185">Reference proteome</keyword>
<dbReference type="EMBL" id="JAUSVO010000002">
    <property type="protein sequence ID" value="MDQ0437628.1"/>
    <property type="molecule type" value="Genomic_DNA"/>
</dbReference>
<dbReference type="Gene3D" id="3.40.430.10">
    <property type="entry name" value="Dihydrofolate Reductase, subunit A"/>
    <property type="match status" value="1"/>
</dbReference>
<dbReference type="PANTHER" id="PTHR38011:SF11">
    <property type="entry name" value="2,5-DIAMINO-6-RIBOSYLAMINO-4(3H)-PYRIMIDINONE 5'-PHOSPHATE REDUCTASE"/>
    <property type="match status" value="1"/>
</dbReference>
<organism evidence="2 3">
    <name type="scientific">Kaistia dalseonensis</name>
    <dbReference type="NCBI Taxonomy" id="410840"/>
    <lineage>
        <taxon>Bacteria</taxon>
        <taxon>Pseudomonadati</taxon>
        <taxon>Pseudomonadota</taxon>
        <taxon>Alphaproteobacteria</taxon>
        <taxon>Hyphomicrobiales</taxon>
        <taxon>Kaistiaceae</taxon>
        <taxon>Kaistia</taxon>
    </lineage>
</organism>
<proteinExistence type="predicted"/>
<dbReference type="RefSeq" id="WP_266348533.1">
    <property type="nucleotide sequence ID" value="NZ_JAPKNG010000002.1"/>
</dbReference>
<comment type="caution">
    <text evidence="2">The sequence shown here is derived from an EMBL/GenBank/DDBJ whole genome shotgun (WGS) entry which is preliminary data.</text>
</comment>
<protein>
    <submittedName>
        <fullName evidence="2">Dihydrofolate reductase</fullName>
    </submittedName>
</protein>
<dbReference type="Proteomes" id="UP001241603">
    <property type="component" value="Unassembled WGS sequence"/>
</dbReference>
<gene>
    <name evidence="2" type="ORF">QO014_002013</name>
</gene>
<evidence type="ECO:0000313" key="2">
    <source>
        <dbReference type="EMBL" id="MDQ0437628.1"/>
    </source>
</evidence>
<sequence>MRRLILKMSMSLDGFVGGPNGEVDWLMKGFDDAASAWIIEGLWRGGLHIMGSRTYQDMVAYWPSSTEPYAPPMNAIPKVIFSRRGTLAPPGAEPTVHALDDAARLHERTDGAPPDPAILAEWTSSRVASGDIAEEITKLKAEPGKDIIAHGGASFAQSLVATGLIDEYQLIIHPVAIGRGLPLFSKLEKPLELTLVSQTPFPSGAVAHVYRPR</sequence>
<dbReference type="InterPro" id="IPR050765">
    <property type="entry name" value="Riboflavin_Biosynth_HTPR"/>
</dbReference>
<evidence type="ECO:0000313" key="3">
    <source>
        <dbReference type="Proteomes" id="UP001241603"/>
    </source>
</evidence>
<dbReference type="InterPro" id="IPR024072">
    <property type="entry name" value="DHFR-like_dom_sf"/>
</dbReference>
<accession>A0ABU0H5P1</accession>
<dbReference type="Pfam" id="PF01872">
    <property type="entry name" value="RibD_C"/>
    <property type="match status" value="1"/>
</dbReference>
<feature type="domain" description="Bacterial bifunctional deaminase-reductase C-terminal" evidence="1">
    <location>
        <begin position="4"/>
        <end position="205"/>
    </location>
</feature>
<dbReference type="InterPro" id="IPR002734">
    <property type="entry name" value="RibDG_C"/>
</dbReference>
<evidence type="ECO:0000259" key="1">
    <source>
        <dbReference type="Pfam" id="PF01872"/>
    </source>
</evidence>
<dbReference type="PANTHER" id="PTHR38011">
    <property type="entry name" value="DIHYDROFOLATE REDUCTASE FAMILY PROTEIN (AFU_ORTHOLOGUE AFUA_8G06820)"/>
    <property type="match status" value="1"/>
</dbReference>